<accession>W9ARA5</accession>
<comment type="caution">
    <text evidence="1">The sequence shown here is derived from an EMBL/GenBank/DDBJ whole genome shotgun (WGS) entry which is preliminary data.</text>
</comment>
<keyword evidence="2" id="KW-1185">Reference proteome</keyword>
<evidence type="ECO:0000313" key="1">
    <source>
        <dbReference type="EMBL" id="CDO08304.1"/>
    </source>
</evidence>
<dbReference type="AlphaFoldDB" id="W9ARA5"/>
<dbReference type="EMBL" id="CCBB010000001">
    <property type="protein sequence ID" value="CDO08304.1"/>
    <property type="molecule type" value="Genomic_DNA"/>
</dbReference>
<dbReference type="Proteomes" id="UP000028870">
    <property type="component" value="Unassembled WGS sequence"/>
</dbReference>
<dbReference type="STRING" id="258533.BN977_03123"/>
<evidence type="ECO:0000313" key="2">
    <source>
        <dbReference type="Proteomes" id="UP000028870"/>
    </source>
</evidence>
<gene>
    <name evidence="1" type="ORF">BN977_03123</name>
</gene>
<reference evidence="1" key="2">
    <citation type="submission" date="2014-03" db="EMBL/GenBank/DDBJ databases">
        <authorList>
            <person name="Urmite Genomes"/>
        </authorList>
    </citation>
    <scope>NUCLEOTIDE SEQUENCE</scope>
    <source>
        <strain evidence="1">DSM 44829</strain>
    </source>
</reference>
<reference evidence="1" key="1">
    <citation type="submission" date="2014-03" db="EMBL/GenBank/DDBJ databases">
        <title>Draft Genome Sequence of Mycobacterium cosmeticum DSM 44829.</title>
        <authorList>
            <person name="Croce O."/>
            <person name="Robert C."/>
            <person name="Raoult D."/>
            <person name="Drancourt M."/>
        </authorList>
    </citation>
    <scope>NUCLEOTIDE SEQUENCE [LARGE SCALE GENOMIC DNA]</scope>
    <source>
        <strain evidence="1">DSM 44829</strain>
    </source>
</reference>
<organism evidence="1 2">
    <name type="scientific">Mycolicibacterium cosmeticum</name>
    <dbReference type="NCBI Taxonomy" id="258533"/>
    <lineage>
        <taxon>Bacteria</taxon>
        <taxon>Bacillati</taxon>
        <taxon>Actinomycetota</taxon>
        <taxon>Actinomycetes</taxon>
        <taxon>Mycobacteriales</taxon>
        <taxon>Mycobacteriaceae</taxon>
        <taxon>Mycolicibacterium</taxon>
    </lineage>
</organism>
<sequence>MFFIVAIIDGINATICGINVSRRSMSGINCWMSSVMVSIPSRVSKIDRIAQHDGMS</sequence>
<proteinExistence type="predicted"/>
<protein>
    <submittedName>
        <fullName evidence="1">Uncharacterized protein</fullName>
    </submittedName>
</protein>
<name>W9ARA5_MYCCO</name>